<evidence type="ECO:0000256" key="1">
    <source>
        <dbReference type="SAM" id="MobiDB-lite"/>
    </source>
</evidence>
<feature type="non-terminal residue" evidence="3">
    <location>
        <position position="99"/>
    </location>
</feature>
<accession>X1DPJ5</accession>
<protein>
    <recommendedName>
        <fullName evidence="4">LITAF domain-containing protein</fullName>
    </recommendedName>
</protein>
<gene>
    <name evidence="3" type="ORF">S01H4_41330</name>
</gene>
<feature type="compositionally biased region" description="Polar residues" evidence="1">
    <location>
        <begin position="79"/>
        <end position="90"/>
    </location>
</feature>
<dbReference type="EMBL" id="BART01022595">
    <property type="protein sequence ID" value="GAG98351.1"/>
    <property type="molecule type" value="Genomic_DNA"/>
</dbReference>
<feature type="region of interest" description="Disordered" evidence="1">
    <location>
        <begin position="79"/>
        <end position="99"/>
    </location>
</feature>
<dbReference type="AlphaFoldDB" id="X1DPJ5"/>
<feature type="transmembrane region" description="Helical" evidence="2">
    <location>
        <begin position="28"/>
        <end position="49"/>
    </location>
</feature>
<evidence type="ECO:0008006" key="4">
    <source>
        <dbReference type="Google" id="ProtNLM"/>
    </source>
</evidence>
<keyword evidence="2" id="KW-1133">Transmembrane helix</keyword>
<reference evidence="3" key="1">
    <citation type="journal article" date="2014" name="Front. Microbiol.">
        <title>High frequency of phylogenetically diverse reductive dehalogenase-homologous genes in deep subseafloor sedimentary metagenomes.</title>
        <authorList>
            <person name="Kawai M."/>
            <person name="Futagami T."/>
            <person name="Toyoda A."/>
            <person name="Takaki Y."/>
            <person name="Nishi S."/>
            <person name="Hori S."/>
            <person name="Arai W."/>
            <person name="Tsubouchi T."/>
            <person name="Morono Y."/>
            <person name="Uchiyama I."/>
            <person name="Ito T."/>
            <person name="Fujiyama A."/>
            <person name="Inagaki F."/>
            <person name="Takami H."/>
        </authorList>
    </citation>
    <scope>NUCLEOTIDE SEQUENCE</scope>
    <source>
        <strain evidence="3">Expedition CK06-06</strain>
    </source>
</reference>
<proteinExistence type="predicted"/>
<keyword evidence="2" id="KW-0472">Membrane</keyword>
<name>X1DPJ5_9ZZZZ</name>
<keyword evidence="2" id="KW-0812">Transmembrane</keyword>
<evidence type="ECO:0000313" key="3">
    <source>
        <dbReference type="EMBL" id="GAG98351.1"/>
    </source>
</evidence>
<evidence type="ECO:0000256" key="2">
    <source>
        <dbReference type="SAM" id="Phobius"/>
    </source>
</evidence>
<sequence>MNMSTRNAVSHCPYCKQNVLLVREAPNWPLMIILLIFTGGIGLIVYGIIYYKRVPSHCIHCHSQIALVSTGSVQSSNQIQPIGQLGQESDINAVDSVED</sequence>
<comment type="caution">
    <text evidence="3">The sequence shown here is derived from an EMBL/GenBank/DDBJ whole genome shotgun (WGS) entry which is preliminary data.</text>
</comment>
<organism evidence="3">
    <name type="scientific">marine sediment metagenome</name>
    <dbReference type="NCBI Taxonomy" id="412755"/>
    <lineage>
        <taxon>unclassified sequences</taxon>
        <taxon>metagenomes</taxon>
        <taxon>ecological metagenomes</taxon>
    </lineage>
</organism>